<accession>A0AAD6T2Q6</accession>
<protein>
    <submittedName>
        <fullName evidence="2">Uncharacterized protein</fullName>
    </submittedName>
</protein>
<keyword evidence="3" id="KW-1185">Reference proteome</keyword>
<feature type="transmembrane region" description="Helical" evidence="1">
    <location>
        <begin position="141"/>
        <end position="164"/>
    </location>
</feature>
<feature type="transmembrane region" description="Helical" evidence="1">
    <location>
        <begin position="113"/>
        <end position="134"/>
    </location>
</feature>
<feature type="transmembrane region" description="Helical" evidence="1">
    <location>
        <begin position="217"/>
        <end position="239"/>
    </location>
</feature>
<keyword evidence="1" id="KW-1133">Transmembrane helix</keyword>
<organism evidence="2 3">
    <name type="scientific">Mycena alexandri</name>
    <dbReference type="NCBI Taxonomy" id="1745969"/>
    <lineage>
        <taxon>Eukaryota</taxon>
        <taxon>Fungi</taxon>
        <taxon>Dikarya</taxon>
        <taxon>Basidiomycota</taxon>
        <taxon>Agaricomycotina</taxon>
        <taxon>Agaricomycetes</taxon>
        <taxon>Agaricomycetidae</taxon>
        <taxon>Agaricales</taxon>
        <taxon>Marasmiineae</taxon>
        <taxon>Mycenaceae</taxon>
        <taxon>Mycena</taxon>
    </lineage>
</organism>
<proteinExistence type="predicted"/>
<name>A0AAD6T2Q6_9AGAR</name>
<dbReference type="EMBL" id="JARJCM010000030">
    <property type="protein sequence ID" value="KAJ7038656.1"/>
    <property type="molecule type" value="Genomic_DNA"/>
</dbReference>
<evidence type="ECO:0000313" key="3">
    <source>
        <dbReference type="Proteomes" id="UP001218188"/>
    </source>
</evidence>
<reference evidence="2" key="1">
    <citation type="submission" date="2023-03" db="EMBL/GenBank/DDBJ databases">
        <title>Massive genome expansion in bonnet fungi (Mycena s.s.) driven by repeated elements and novel gene families across ecological guilds.</title>
        <authorList>
            <consortium name="Lawrence Berkeley National Laboratory"/>
            <person name="Harder C.B."/>
            <person name="Miyauchi S."/>
            <person name="Viragh M."/>
            <person name="Kuo A."/>
            <person name="Thoen E."/>
            <person name="Andreopoulos B."/>
            <person name="Lu D."/>
            <person name="Skrede I."/>
            <person name="Drula E."/>
            <person name="Henrissat B."/>
            <person name="Morin E."/>
            <person name="Kohler A."/>
            <person name="Barry K."/>
            <person name="LaButti K."/>
            <person name="Morin E."/>
            <person name="Salamov A."/>
            <person name="Lipzen A."/>
            <person name="Mereny Z."/>
            <person name="Hegedus B."/>
            <person name="Baldrian P."/>
            <person name="Stursova M."/>
            <person name="Weitz H."/>
            <person name="Taylor A."/>
            <person name="Grigoriev I.V."/>
            <person name="Nagy L.G."/>
            <person name="Martin F."/>
            <person name="Kauserud H."/>
        </authorList>
    </citation>
    <scope>NUCLEOTIDE SEQUENCE</scope>
    <source>
        <strain evidence="2">CBHHK200</strain>
    </source>
</reference>
<sequence length="338" mass="37815">MDYIVNPRLFASNWHNMVFIITQACVQVLFYGIYLNLFLMTIYTLGRRKVAKREILLRHMWILTAFGTTQVVLCLVETTTLIRVVQEFVEQGSSLNVLKLEASSESLQTAQHFTFAVNGLAAHCLFVYRCYVIWGSQWKAVILPGLLVVGTFVSICVVAAPRFGTSPPLGIQRLPYIMAAVTNLTLVALTAGRIWWIRCDAVYVCADNTLVNQYNTAIAMILESGALHAIIATLLAITYPLAHIYPKGMSFWAIQALAMHFINIAPALIIVRVGFGHDIQEAIERSRITNPTVHPARTRVRLVPPFQLSNDGLVLDIKPDVEDQYKELIHSRLGFAGK</sequence>
<feature type="transmembrane region" description="Helical" evidence="1">
    <location>
        <begin position="17"/>
        <end position="39"/>
    </location>
</feature>
<comment type="caution">
    <text evidence="2">The sequence shown here is derived from an EMBL/GenBank/DDBJ whole genome shotgun (WGS) entry which is preliminary data.</text>
</comment>
<gene>
    <name evidence="2" type="ORF">C8F04DRAFT_1088256</name>
</gene>
<evidence type="ECO:0000256" key="1">
    <source>
        <dbReference type="SAM" id="Phobius"/>
    </source>
</evidence>
<feature type="transmembrane region" description="Helical" evidence="1">
    <location>
        <begin position="60"/>
        <end position="85"/>
    </location>
</feature>
<evidence type="ECO:0000313" key="2">
    <source>
        <dbReference type="EMBL" id="KAJ7038656.1"/>
    </source>
</evidence>
<dbReference type="AlphaFoldDB" id="A0AAD6T2Q6"/>
<feature type="transmembrane region" description="Helical" evidence="1">
    <location>
        <begin position="176"/>
        <end position="196"/>
    </location>
</feature>
<feature type="transmembrane region" description="Helical" evidence="1">
    <location>
        <begin position="251"/>
        <end position="275"/>
    </location>
</feature>
<keyword evidence="1" id="KW-0812">Transmembrane</keyword>
<dbReference type="Proteomes" id="UP001218188">
    <property type="component" value="Unassembled WGS sequence"/>
</dbReference>
<keyword evidence="1" id="KW-0472">Membrane</keyword>